<sequence length="91" mass="10372">MLDSHFPIDIKGQILAKVQKKFESSAELLQDQTHHEAGKSDAKKYSEVLKANMFAYHSSRGTGTITFQSKSIEAYIQENSSIFTKLFFRKI</sequence>
<evidence type="ECO:0000313" key="2">
    <source>
        <dbReference type="Proteomes" id="UP000234323"/>
    </source>
</evidence>
<dbReference type="Proteomes" id="UP000234323">
    <property type="component" value="Unassembled WGS sequence"/>
</dbReference>
<dbReference type="VEuPathDB" id="FungiDB:RhiirA1_465388"/>
<dbReference type="AlphaFoldDB" id="A0A2I1H7P4"/>
<proteinExistence type="predicted"/>
<comment type="caution">
    <text evidence="1">The sequence shown here is derived from an EMBL/GenBank/DDBJ whole genome shotgun (WGS) entry which is preliminary data.</text>
</comment>
<reference evidence="1 2" key="1">
    <citation type="submission" date="2015-10" db="EMBL/GenBank/DDBJ databases">
        <title>Genome analyses suggest a sexual origin of heterokaryosis in a supposedly ancient asexual fungus.</title>
        <authorList>
            <person name="Ropars J."/>
            <person name="Sedzielewska K."/>
            <person name="Noel J."/>
            <person name="Charron P."/>
            <person name="Farinelli L."/>
            <person name="Marton T."/>
            <person name="Kruger M."/>
            <person name="Pelin A."/>
            <person name="Brachmann A."/>
            <person name="Corradi N."/>
        </authorList>
    </citation>
    <scope>NUCLEOTIDE SEQUENCE [LARGE SCALE GENOMIC DNA]</scope>
    <source>
        <strain evidence="1 2">A4</strain>
    </source>
</reference>
<name>A0A2I1H7P4_9GLOM</name>
<evidence type="ECO:0000313" key="1">
    <source>
        <dbReference type="EMBL" id="PKY54887.1"/>
    </source>
</evidence>
<protein>
    <submittedName>
        <fullName evidence="1">Uncharacterized protein</fullName>
    </submittedName>
</protein>
<dbReference type="EMBL" id="LLXI01001713">
    <property type="protein sequence ID" value="PKY54887.1"/>
    <property type="molecule type" value="Genomic_DNA"/>
</dbReference>
<gene>
    <name evidence="1" type="ORF">RhiirA4_473943</name>
</gene>
<dbReference type="VEuPathDB" id="FungiDB:RhiirFUN_004956"/>
<accession>A0A2I1H7P4</accession>
<keyword evidence="2" id="KW-1185">Reference proteome</keyword>
<organism evidence="1 2">
    <name type="scientific">Rhizophagus irregularis</name>
    <dbReference type="NCBI Taxonomy" id="588596"/>
    <lineage>
        <taxon>Eukaryota</taxon>
        <taxon>Fungi</taxon>
        <taxon>Fungi incertae sedis</taxon>
        <taxon>Mucoromycota</taxon>
        <taxon>Glomeromycotina</taxon>
        <taxon>Glomeromycetes</taxon>
        <taxon>Glomerales</taxon>
        <taxon>Glomeraceae</taxon>
        <taxon>Rhizophagus</taxon>
    </lineage>
</organism>